<dbReference type="EMBL" id="CZRL01000013">
    <property type="protein sequence ID" value="CUS50242.1"/>
    <property type="molecule type" value="Genomic_DNA"/>
</dbReference>
<evidence type="ECO:0000313" key="1">
    <source>
        <dbReference type="EMBL" id="CUS50242.1"/>
    </source>
</evidence>
<gene>
    <name evidence="1" type="ORF">MGWOODY_XGa1686</name>
</gene>
<dbReference type="AlphaFoldDB" id="A0A161K624"/>
<protein>
    <submittedName>
        <fullName evidence="1">Uncharacterized protein</fullName>
    </submittedName>
</protein>
<organism evidence="1">
    <name type="scientific">hydrothermal vent metagenome</name>
    <dbReference type="NCBI Taxonomy" id="652676"/>
    <lineage>
        <taxon>unclassified sequences</taxon>
        <taxon>metagenomes</taxon>
        <taxon>ecological metagenomes</taxon>
    </lineage>
</organism>
<name>A0A161K624_9ZZZZ</name>
<reference evidence="1" key="1">
    <citation type="submission" date="2015-10" db="EMBL/GenBank/DDBJ databases">
        <authorList>
            <person name="Gilbert D.G."/>
        </authorList>
    </citation>
    <scope>NUCLEOTIDE SEQUENCE</scope>
</reference>
<proteinExistence type="predicted"/>
<accession>A0A161K624</accession>
<sequence>MLQQIALRLSVCRDSLAVGVENTYHNGVLSCGMLLFDLTGILKLL</sequence>